<dbReference type="STRING" id="1563157.AQS70_02150"/>
<sequence length="62" mass="6757">MSAIKSVNDYLIKNVSPNEWWMVALSGEKVAGPFPSEKATVEVAEVFEDLAGPSTRSRNSKS</sequence>
<keyword evidence="2" id="KW-1185">Reference proteome</keyword>
<accession>A0A0Q0X8Z7</accession>
<name>A0A0Q0X8Z7_9PSED</name>
<evidence type="ECO:0000313" key="1">
    <source>
        <dbReference type="EMBL" id="KQB53574.1"/>
    </source>
</evidence>
<reference evidence="1 2" key="1">
    <citation type="submission" date="2015-10" db="EMBL/GenBank/DDBJ databases">
        <title>Pseudomonas helleri sp. nov. and Pseudomonas weihenstephanensis sp. nov., isolated from raw cows milk.</title>
        <authorList>
            <person name="Von Neubeck M."/>
            <person name="Huptas C."/>
            <person name="Wenning M."/>
            <person name="Scherer S."/>
        </authorList>
    </citation>
    <scope>NUCLEOTIDE SEQUENCE [LARGE SCALE GENOMIC DNA]</scope>
    <source>
        <strain evidence="1 2">BSTT44</strain>
    </source>
</reference>
<dbReference type="RefSeq" id="WP_055102984.1">
    <property type="nucleotide sequence ID" value="NZ_LLWH01000165.1"/>
</dbReference>
<proteinExistence type="predicted"/>
<organism evidence="1 2">
    <name type="scientific">Pseudomonas endophytica</name>
    <dbReference type="NCBI Taxonomy" id="1563157"/>
    <lineage>
        <taxon>Bacteria</taxon>
        <taxon>Pseudomonadati</taxon>
        <taxon>Pseudomonadota</taxon>
        <taxon>Gammaproteobacteria</taxon>
        <taxon>Pseudomonadales</taxon>
        <taxon>Pseudomonadaceae</taxon>
        <taxon>Pseudomonas</taxon>
    </lineage>
</organism>
<comment type="caution">
    <text evidence="1">The sequence shown here is derived from an EMBL/GenBank/DDBJ whole genome shotgun (WGS) entry which is preliminary data.</text>
</comment>
<dbReference type="OrthoDB" id="7019008at2"/>
<evidence type="ECO:0000313" key="2">
    <source>
        <dbReference type="Proteomes" id="UP000050342"/>
    </source>
</evidence>
<dbReference type="Proteomes" id="UP000050342">
    <property type="component" value="Unassembled WGS sequence"/>
</dbReference>
<gene>
    <name evidence="1" type="ORF">AQS70_02150</name>
</gene>
<protein>
    <recommendedName>
        <fullName evidence="3">DUF2188 domain-containing protein</fullName>
    </recommendedName>
</protein>
<evidence type="ECO:0008006" key="3">
    <source>
        <dbReference type="Google" id="ProtNLM"/>
    </source>
</evidence>
<dbReference type="AlphaFoldDB" id="A0A0Q0X8Z7"/>
<dbReference type="EMBL" id="LLWH01000165">
    <property type="protein sequence ID" value="KQB53574.1"/>
    <property type="molecule type" value="Genomic_DNA"/>
</dbReference>